<gene>
    <name evidence="4" type="ORF">ABW286_03070</name>
</gene>
<keyword evidence="5" id="KW-1185">Reference proteome</keyword>
<accession>A0ABV3MX86</accession>
<protein>
    <submittedName>
        <fullName evidence="4">Peptidoglycan-binding protein</fullName>
    </submittedName>
</protein>
<dbReference type="RefSeq" id="WP_367166912.1">
    <property type="nucleotide sequence ID" value="NZ_JBFKZN010000002.1"/>
</dbReference>
<evidence type="ECO:0000256" key="1">
    <source>
        <dbReference type="ARBA" id="ARBA00022529"/>
    </source>
</evidence>
<keyword evidence="2" id="KW-0081">Bacteriolytic enzyme</keyword>
<dbReference type="Proteomes" id="UP001554567">
    <property type="component" value="Unassembled WGS sequence"/>
</dbReference>
<dbReference type="Gene3D" id="1.10.530.40">
    <property type="match status" value="1"/>
</dbReference>
<reference evidence="4 5" key="1">
    <citation type="submission" date="2024-07" db="EMBL/GenBank/DDBJ databases">
        <authorList>
            <person name="Dulla G.F.J."/>
            <person name="Delorm J.G."/>
        </authorList>
    </citation>
    <scope>NUCLEOTIDE SEQUENCE [LARGE SCALE GENOMIC DNA]</scope>
    <source>
        <strain evidence="4 5">JGD 233</strain>
    </source>
</reference>
<evidence type="ECO:0000313" key="5">
    <source>
        <dbReference type="Proteomes" id="UP001554567"/>
    </source>
</evidence>
<dbReference type="CDD" id="cd16903">
    <property type="entry name" value="pesticin_lyz-like"/>
    <property type="match status" value="1"/>
</dbReference>
<keyword evidence="1" id="KW-0929">Antimicrobial</keyword>
<comment type="caution">
    <text evidence="4">The sequence shown here is derived from an EMBL/GenBank/DDBJ whole genome shotgun (WGS) entry which is preliminary data.</text>
</comment>
<sequence length="221" mass="25025">MQALSHALSPHWRPANTSGPLHVHEGQLTFDREGADYITAVEPFRQKKYPNFSRILHWPKRANSGVTLGRGYDMGGRSSGEIYSAFIQAGIEEYKAVICSKAAHLKSRQAEQFVRIYGPLVGEITHQQQVQLFKIAYRKKLSEARSFYIRVAKSIPDAPAWNSLDIKIRDVVVDIFYQGVHNAPALMRAAIVGKSALAEHIKKDSLYMSYEGHRKRLGYLR</sequence>
<dbReference type="InterPro" id="IPR023347">
    <property type="entry name" value="Lysozyme_dom_sf"/>
</dbReference>
<organism evidence="4 5">
    <name type="scientific">Erwinia papayae</name>
    <dbReference type="NCBI Taxonomy" id="206499"/>
    <lineage>
        <taxon>Bacteria</taxon>
        <taxon>Pseudomonadati</taxon>
        <taxon>Pseudomonadota</taxon>
        <taxon>Gammaproteobacteria</taxon>
        <taxon>Enterobacterales</taxon>
        <taxon>Erwiniaceae</taxon>
        <taxon>Erwinia</taxon>
    </lineage>
</organism>
<evidence type="ECO:0000256" key="2">
    <source>
        <dbReference type="ARBA" id="ARBA00022638"/>
    </source>
</evidence>
<evidence type="ECO:0000256" key="3">
    <source>
        <dbReference type="SAM" id="MobiDB-lite"/>
    </source>
</evidence>
<feature type="region of interest" description="Disordered" evidence="3">
    <location>
        <begin position="1"/>
        <end position="20"/>
    </location>
</feature>
<dbReference type="EMBL" id="JBFKZN010000002">
    <property type="protein sequence ID" value="MEW5288179.1"/>
    <property type="molecule type" value="Genomic_DNA"/>
</dbReference>
<evidence type="ECO:0000313" key="4">
    <source>
        <dbReference type="EMBL" id="MEW5288179.1"/>
    </source>
</evidence>
<proteinExistence type="predicted"/>
<name>A0ABV3MX86_9GAMM</name>